<dbReference type="SMART" id="SM00862">
    <property type="entry name" value="Trans_reg_C"/>
    <property type="match status" value="1"/>
</dbReference>
<dbReference type="SUPFAM" id="SSF82171">
    <property type="entry name" value="DPP6 N-terminal domain-like"/>
    <property type="match status" value="2"/>
</dbReference>
<feature type="domain" description="OmpR/PhoB-type" evidence="5">
    <location>
        <begin position="2"/>
        <end position="100"/>
    </location>
</feature>
<evidence type="ECO:0000259" key="5">
    <source>
        <dbReference type="PROSITE" id="PS51755"/>
    </source>
</evidence>
<gene>
    <name evidence="6" type="ORF">OM33_16565</name>
</gene>
<name>A0A0A7ELB2_9GAMM</name>
<evidence type="ECO:0000256" key="1">
    <source>
        <dbReference type="ARBA" id="ARBA00009820"/>
    </source>
</evidence>
<keyword evidence="4" id="KW-0472">Membrane</keyword>
<protein>
    <recommendedName>
        <fullName evidence="5">OmpR/PhoB-type domain-containing protein</fullName>
    </recommendedName>
</protein>
<dbReference type="EMBL" id="CP009889">
    <property type="protein sequence ID" value="AIY66737.1"/>
    <property type="molecule type" value="Genomic_DNA"/>
</dbReference>
<dbReference type="Pfam" id="PF07676">
    <property type="entry name" value="PD40"/>
    <property type="match status" value="1"/>
</dbReference>
<dbReference type="Pfam" id="PF00486">
    <property type="entry name" value="Trans_reg_C"/>
    <property type="match status" value="1"/>
</dbReference>
<dbReference type="AlphaFoldDB" id="A0A0A7ELB2"/>
<dbReference type="InterPro" id="IPR011042">
    <property type="entry name" value="6-blade_b-propeller_TolB-like"/>
</dbReference>
<feature type="transmembrane region" description="Helical" evidence="4">
    <location>
        <begin position="162"/>
        <end position="183"/>
    </location>
</feature>
<comment type="similarity">
    <text evidence="1">Belongs to the TolB family.</text>
</comment>
<dbReference type="Gene3D" id="1.10.10.10">
    <property type="entry name" value="Winged helix-like DNA-binding domain superfamily/Winged helix DNA-binding domain"/>
    <property type="match status" value="1"/>
</dbReference>
<organism evidence="6 7">
    <name type="scientific">Pseudoalteromonas piratica</name>
    <dbReference type="NCBI Taxonomy" id="1348114"/>
    <lineage>
        <taxon>Bacteria</taxon>
        <taxon>Pseudomonadati</taxon>
        <taxon>Pseudomonadota</taxon>
        <taxon>Gammaproteobacteria</taxon>
        <taxon>Alteromonadales</taxon>
        <taxon>Pseudoalteromonadaceae</taxon>
        <taxon>Pseudoalteromonas</taxon>
    </lineage>
</organism>
<dbReference type="InterPro" id="IPR036388">
    <property type="entry name" value="WH-like_DNA-bd_sf"/>
</dbReference>
<dbReference type="PROSITE" id="PS51755">
    <property type="entry name" value="OMPR_PHOB"/>
    <property type="match status" value="1"/>
</dbReference>
<dbReference type="eggNOG" id="COG3710">
    <property type="taxonomic scope" value="Bacteria"/>
</dbReference>
<evidence type="ECO:0000256" key="4">
    <source>
        <dbReference type="SAM" id="Phobius"/>
    </source>
</evidence>
<keyword evidence="2 3" id="KW-0238">DNA-binding</keyword>
<evidence type="ECO:0000313" key="6">
    <source>
        <dbReference type="EMBL" id="AIY66737.1"/>
    </source>
</evidence>
<dbReference type="KEGG" id="pseo:OM33_16565"/>
<evidence type="ECO:0000256" key="3">
    <source>
        <dbReference type="PROSITE-ProRule" id="PRU01091"/>
    </source>
</evidence>
<dbReference type="InterPro" id="IPR011659">
    <property type="entry name" value="WD40"/>
</dbReference>
<dbReference type="OrthoDB" id="5693682at2"/>
<dbReference type="GO" id="GO:0006355">
    <property type="term" value="P:regulation of DNA-templated transcription"/>
    <property type="evidence" value="ECO:0007669"/>
    <property type="project" value="InterPro"/>
</dbReference>
<proteinExistence type="inferred from homology"/>
<dbReference type="Proteomes" id="UP000030341">
    <property type="component" value="Chromosome 2"/>
</dbReference>
<sequence>MAEQYWIGGFFIDLPRNQITHNGQTITLAPKALAVLTCLAEQQGQVVSQDTLLEKVWPNSVVSPNTLQRSIAQLRKALGDDGKGQQYIKTHAKKGYSLECSVQWQNQNTVSNTRDSLKETGLSPKDEVRPIIDTPVQQQDVTEQFDNEASGAEPPVHSKTAFSFWLMAFLFCAIVLSTLFIGYKGDTSKEQSPLVIEQMRALTATENKESSGIYSPDGKYIVFHRFSDEKCINNIWAKDIAGQQEFQLTQNLDLYGSQSFSEDGKTLSFVQSVDCSQPITQKKCYRLLTIDFDAALKSPQTPTELMQCRNTEIRTPKWLGNSHIALMQKTQSRWQLIKYSVAENKSELLYEVSDGSIVYYDYSESLGLFAVITIHADGHDYIDLLSKDGALLSSNRVIKPPSIAKYRLIYPRFSPLKEQLVFSTGRQFYTLSYAGDIAKVNIPLDEPMGSPSFNPEGNRILMIKGYYDSDIVVKTLPNVSASSASTGSNEDRLIGKTIMSEDNGHFQPGGNLIAYKSERSGDEQIWINNQNNNYQLSQFPMDTYIYGVKWARDGQSLLVNANDQLTQLSLDGNQTHFDFSYPVHRLFGWNSDQNQVLANIRINGSIKLALLNPATNAYQIINDEGALSAALTKQGQVIYLDKMERFWLSGGTEYVALSHLNGQANEQLGFIVSNNVLYGVNDDFELWAYDLTKESLTILDTLPSNLDSIDDINNDKLLISLRKFSKKEVTELILANN</sequence>
<keyword evidence="7" id="KW-1185">Reference proteome</keyword>
<evidence type="ECO:0000313" key="7">
    <source>
        <dbReference type="Proteomes" id="UP000030341"/>
    </source>
</evidence>
<dbReference type="RefSeq" id="WP_040135209.1">
    <property type="nucleotide sequence ID" value="NZ_CP009889.1"/>
</dbReference>
<dbReference type="Gene3D" id="2.120.10.30">
    <property type="entry name" value="TolB, C-terminal domain"/>
    <property type="match status" value="2"/>
</dbReference>
<dbReference type="HOGENOM" id="CLU_376370_0_0_6"/>
<dbReference type="GO" id="GO:0000160">
    <property type="term" value="P:phosphorelay signal transduction system"/>
    <property type="evidence" value="ECO:0007669"/>
    <property type="project" value="InterPro"/>
</dbReference>
<dbReference type="eggNOG" id="COG0823">
    <property type="taxonomic scope" value="Bacteria"/>
</dbReference>
<keyword evidence="4" id="KW-0812">Transmembrane</keyword>
<dbReference type="CDD" id="cd00383">
    <property type="entry name" value="trans_reg_C"/>
    <property type="match status" value="1"/>
</dbReference>
<dbReference type="STRING" id="1348114.OM33_16565"/>
<dbReference type="GO" id="GO:0003677">
    <property type="term" value="F:DNA binding"/>
    <property type="evidence" value="ECO:0007669"/>
    <property type="project" value="UniProtKB-UniRule"/>
</dbReference>
<dbReference type="PANTHER" id="PTHR36842">
    <property type="entry name" value="PROTEIN TOLB HOMOLOG"/>
    <property type="match status" value="1"/>
</dbReference>
<dbReference type="SUPFAM" id="SSF46894">
    <property type="entry name" value="C-terminal effector domain of the bipartite response regulators"/>
    <property type="match status" value="1"/>
</dbReference>
<evidence type="ECO:0000256" key="2">
    <source>
        <dbReference type="ARBA" id="ARBA00023125"/>
    </source>
</evidence>
<dbReference type="InterPro" id="IPR016032">
    <property type="entry name" value="Sig_transdc_resp-reg_C-effctor"/>
</dbReference>
<dbReference type="InterPro" id="IPR001867">
    <property type="entry name" value="OmpR/PhoB-type_DNA-bd"/>
</dbReference>
<feature type="DNA-binding region" description="OmpR/PhoB-type" evidence="3">
    <location>
        <begin position="2"/>
        <end position="100"/>
    </location>
</feature>
<reference evidence="6 7" key="1">
    <citation type="submission" date="2014-11" db="EMBL/GenBank/DDBJ databases">
        <title>Complete Genome Sequence of Pseudoalteromonas sp. Strain OCN003 Isolated from Kaneohe Bay, Oahu, Hawaii.</title>
        <authorList>
            <person name="Beurmann S."/>
            <person name="Videau P."/>
            <person name="Ushijima B."/>
            <person name="Smith A.M."/>
            <person name="Aeby G.S."/>
            <person name="Callahan S.M."/>
            <person name="Belcaid M."/>
        </authorList>
    </citation>
    <scope>NUCLEOTIDE SEQUENCE [LARGE SCALE GENOMIC DNA]</scope>
    <source>
        <strain evidence="6 7">OCN003</strain>
    </source>
</reference>
<accession>A0A0A7ELB2</accession>
<keyword evidence="4" id="KW-1133">Transmembrane helix</keyword>